<organism evidence="2 3">
    <name type="scientific">Nicotiana attenuata</name>
    <name type="common">Coyote tobacco</name>
    <dbReference type="NCBI Taxonomy" id="49451"/>
    <lineage>
        <taxon>Eukaryota</taxon>
        <taxon>Viridiplantae</taxon>
        <taxon>Streptophyta</taxon>
        <taxon>Embryophyta</taxon>
        <taxon>Tracheophyta</taxon>
        <taxon>Spermatophyta</taxon>
        <taxon>Magnoliopsida</taxon>
        <taxon>eudicotyledons</taxon>
        <taxon>Gunneridae</taxon>
        <taxon>Pentapetalae</taxon>
        <taxon>asterids</taxon>
        <taxon>lamiids</taxon>
        <taxon>Solanales</taxon>
        <taxon>Solanaceae</taxon>
        <taxon>Nicotianoideae</taxon>
        <taxon>Nicotianeae</taxon>
        <taxon>Nicotiana</taxon>
    </lineage>
</organism>
<dbReference type="GO" id="GO:0009626">
    <property type="term" value="P:plant-type hypersensitive response"/>
    <property type="evidence" value="ECO:0007669"/>
    <property type="project" value="TreeGrafter"/>
</dbReference>
<dbReference type="PANTHER" id="PTHR33199:SF1">
    <property type="entry name" value="OS01G0958700 PROTEIN"/>
    <property type="match status" value="1"/>
</dbReference>
<comment type="caution">
    <text evidence="2">The sequence shown here is derived from an EMBL/GenBank/DDBJ whole genome shotgun (WGS) entry which is preliminary data.</text>
</comment>
<dbReference type="SMART" id="SM00457">
    <property type="entry name" value="MACPF"/>
    <property type="match status" value="1"/>
</dbReference>
<evidence type="ECO:0000259" key="1">
    <source>
        <dbReference type="PROSITE" id="PS51412"/>
    </source>
</evidence>
<dbReference type="AlphaFoldDB" id="A0A314KY15"/>
<dbReference type="PROSITE" id="PS51412">
    <property type="entry name" value="MACPF_2"/>
    <property type="match status" value="1"/>
</dbReference>
<dbReference type="Gramene" id="OIT34045">
    <property type="protein sequence ID" value="OIT34045"/>
    <property type="gene ID" value="A4A49_16328"/>
</dbReference>
<dbReference type="KEGG" id="nau:109205216"/>
<dbReference type="OrthoDB" id="1366754at2759"/>
<dbReference type="EMBL" id="MJEQ01000780">
    <property type="protein sequence ID" value="OIT34045.1"/>
    <property type="molecule type" value="Genomic_DNA"/>
</dbReference>
<dbReference type="InterPro" id="IPR044663">
    <property type="entry name" value="CAD1/NSL1-like"/>
</dbReference>
<dbReference type="InterPro" id="IPR020864">
    <property type="entry name" value="MACPF"/>
</dbReference>
<keyword evidence="3" id="KW-1185">Reference proteome</keyword>
<accession>A0A314KY15</accession>
<feature type="domain" description="MACPF" evidence="1">
    <location>
        <begin position="1"/>
        <end position="331"/>
    </location>
</feature>
<name>A0A314KY15_NICAT</name>
<dbReference type="Proteomes" id="UP000187609">
    <property type="component" value="Unassembled WGS sequence"/>
</dbReference>
<evidence type="ECO:0000313" key="2">
    <source>
        <dbReference type="EMBL" id="OIT34045.1"/>
    </source>
</evidence>
<dbReference type="STRING" id="49451.A0A314KY15"/>
<dbReference type="GO" id="GO:2000031">
    <property type="term" value="P:regulation of salicylic acid mediated signaling pathway"/>
    <property type="evidence" value="ECO:0007669"/>
    <property type="project" value="InterPro"/>
</dbReference>
<dbReference type="PANTHER" id="PTHR33199">
    <property type="entry name" value="MACPF DOMAIN-CONTAINING PROTEIN CAD1"/>
    <property type="match status" value="1"/>
</dbReference>
<sequence length="601" mass="67280">MALKLPAAEAAKVAIESIGCGYDISLDLRLKYCKGHPGNRRLIEIDEDEGREVVLPGGISIPNVSKSIKCDKGELTRFRSDVLSFQQMSEQFNQEVSVTGKIPSGLFNTMFEFSGSWQKDAAYTKTLAFDGVFITLYSVALEKSQMVLCDYVKKEVPSTWDPAALARFIEKFGTHVIVGIKMGGKDVIYMKQQHSSSLLPADVQKRLKAMADKRFSGANEQGGMGSEQAHQNEKFEIREHRLRFADPNISGSYTHKEDTVSICKRRGGGDSRGLTHNQWLQSVYQEPDVISMSFIPITSLLNGISGSGFLSHAINLYLRYKPPIEELHQFLEFQLPRQWAPIFGDLPLGPQRRHSNFASLQFSLLGPRLYVNTTTVDVGKRPVTGLRLYLEGKRSNRLAVHLQHLSSLPKVFQLEDDPNGNFHRESYDRKYYEKVQWKNFSHVCTAPVESYEDLNIVTGAQLEVGDCGFKKVLFLRLRFSTVMGATMVKHPEWDGSPGLARKSGLISTLISQHFTSVQKPPPKPADVNINSAIYPGGPPVPVQAPKLLKFVDTTEMTRGPQEPPGYWVVSGARLMVEKGRICLRVKYSLLTVIQPDDEIPE</sequence>
<evidence type="ECO:0000313" key="3">
    <source>
        <dbReference type="Proteomes" id="UP000187609"/>
    </source>
</evidence>
<gene>
    <name evidence="2" type="ORF">A4A49_16328</name>
</gene>
<dbReference type="GO" id="GO:0005886">
    <property type="term" value="C:plasma membrane"/>
    <property type="evidence" value="ECO:0007669"/>
    <property type="project" value="TreeGrafter"/>
</dbReference>
<proteinExistence type="predicted"/>
<protein>
    <submittedName>
        <fullName evidence="2">Macpf domain-containing protein</fullName>
    </submittedName>
</protein>
<dbReference type="Pfam" id="PF01823">
    <property type="entry name" value="MACPF"/>
    <property type="match status" value="1"/>
</dbReference>
<reference evidence="2" key="1">
    <citation type="submission" date="2016-11" db="EMBL/GenBank/DDBJ databases">
        <title>The genome of Nicotiana attenuata.</title>
        <authorList>
            <person name="Xu S."/>
            <person name="Brockmoeller T."/>
            <person name="Gaquerel E."/>
            <person name="Navarro A."/>
            <person name="Kuhl H."/>
            <person name="Gase K."/>
            <person name="Ling Z."/>
            <person name="Zhou W."/>
            <person name="Kreitzer C."/>
            <person name="Stanke M."/>
            <person name="Tang H."/>
            <person name="Lyons E."/>
            <person name="Pandey P."/>
            <person name="Pandey S.P."/>
            <person name="Timmermann B."/>
            <person name="Baldwin I.T."/>
        </authorList>
    </citation>
    <scope>NUCLEOTIDE SEQUENCE [LARGE SCALE GENOMIC DNA]</scope>
    <source>
        <strain evidence="2">UT</strain>
    </source>
</reference>